<feature type="transmembrane region" description="Helical" evidence="2">
    <location>
        <begin position="177"/>
        <end position="200"/>
    </location>
</feature>
<evidence type="ECO:0000256" key="3">
    <source>
        <dbReference type="SAM" id="SignalP"/>
    </source>
</evidence>
<organism evidence="4 5">
    <name type="scientific">Paenarthrobacter ilicis</name>
    <dbReference type="NCBI Taxonomy" id="43665"/>
    <lineage>
        <taxon>Bacteria</taxon>
        <taxon>Bacillati</taxon>
        <taxon>Actinomycetota</taxon>
        <taxon>Actinomycetes</taxon>
        <taxon>Micrococcales</taxon>
        <taxon>Micrococcaceae</taxon>
        <taxon>Paenarthrobacter</taxon>
    </lineage>
</organism>
<keyword evidence="2" id="KW-0812">Transmembrane</keyword>
<evidence type="ECO:0000313" key="4">
    <source>
        <dbReference type="EMBL" id="NIJ00993.1"/>
    </source>
</evidence>
<feature type="region of interest" description="Disordered" evidence="1">
    <location>
        <begin position="32"/>
        <end position="157"/>
    </location>
</feature>
<feature type="compositionally biased region" description="Low complexity" evidence="1">
    <location>
        <begin position="112"/>
        <end position="150"/>
    </location>
</feature>
<evidence type="ECO:0000313" key="5">
    <source>
        <dbReference type="Proteomes" id="UP000802392"/>
    </source>
</evidence>
<dbReference type="RefSeq" id="WP_167264755.1">
    <property type="nucleotide sequence ID" value="NZ_BAAAVO010000009.1"/>
</dbReference>
<keyword evidence="3" id="KW-0732">Signal</keyword>
<feature type="chain" id="PRO_5046835900" evidence="3">
    <location>
        <begin position="26"/>
        <end position="208"/>
    </location>
</feature>
<proteinExistence type="predicted"/>
<feature type="compositionally biased region" description="Polar residues" evidence="1">
    <location>
        <begin position="39"/>
        <end position="49"/>
    </location>
</feature>
<keyword evidence="2" id="KW-0472">Membrane</keyword>
<keyword evidence="2" id="KW-1133">Transmembrane helix</keyword>
<keyword evidence="5" id="KW-1185">Reference proteome</keyword>
<sequence>MRHSAVPALLLAAGLILAPATAVQAAPCDGKVSCLPTEGAQNPLPTQPSLAPEPDQKPAPKPTRTREQQAPPVPEAPAPAAPEPAKEQPVPERQAPPQQAPAQPKVAEEPAPDVVAPEPATESTPADPTRSATPSASSTSTASPQPSASSNWNTPVDKGRETQAAAMVPSSFNGPNLMGLFGILGGVLLVGLGGLAFALWSKNRLSSH</sequence>
<feature type="compositionally biased region" description="Pro residues" evidence="1">
    <location>
        <begin position="71"/>
        <end position="82"/>
    </location>
</feature>
<name>A0ABX0THQ1_9MICC</name>
<accession>A0ABX0THQ1</accession>
<gene>
    <name evidence="4" type="ORF">FHR86_001306</name>
</gene>
<dbReference type="Proteomes" id="UP000802392">
    <property type="component" value="Unassembled WGS sequence"/>
</dbReference>
<dbReference type="EMBL" id="JAAOZD010000002">
    <property type="protein sequence ID" value="NIJ00993.1"/>
    <property type="molecule type" value="Genomic_DNA"/>
</dbReference>
<feature type="signal peptide" evidence="3">
    <location>
        <begin position="1"/>
        <end position="25"/>
    </location>
</feature>
<comment type="caution">
    <text evidence="4">The sequence shown here is derived from an EMBL/GenBank/DDBJ whole genome shotgun (WGS) entry which is preliminary data.</text>
</comment>
<evidence type="ECO:0000256" key="2">
    <source>
        <dbReference type="SAM" id="Phobius"/>
    </source>
</evidence>
<feature type="compositionally biased region" description="Low complexity" evidence="1">
    <location>
        <begin position="91"/>
        <end position="105"/>
    </location>
</feature>
<protein>
    <submittedName>
        <fullName evidence="4">Outer membrane biosynthesis protein TonB</fullName>
    </submittedName>
</protein>
<reference evidence="4 5" key="1">
    <citation type="submission" date="2020-03" db="EMBL/GenBank/DDBJ databases">
        <title>Genomic Encyclopedia of Type Strains, Phase III (KMG-III): the genomes of soil and plant-associated and newly described type strains.</title>
        <authorList>
            <person name="Whitman W."/>
        </authorList>
    </citation>
    <scope>NUCLEOTIDE SEQUENCE [LARGE SCALE GENOMIC DNA]</scope>
    <source>
        <strain evidence="4 5">CECT 4207</strain>
    </source>
</reference>
<evidence type="ECO:0000256" key="1">
    <source>
        <dbReference type="SAM" id="MobiDB-lite"/>
    </source>
</evidence>